<evidence type="ECO:0000313" key="2">
    <source>
        <dbReference type="Ensembl" id="ENSPMEP00000034487.1"/>
    </source>
</evidence>
<organism evidence="2 3">
    <name type="scientific">Poecilia mexicana</name>
    <dbReference type="NCBI Taxonomy" id="48701"/>
    <lineage>
        <taxon>Eukaryota</taxon>
        <taxon>Metazoa</taxon>
        <taxon>Chordata</taxon>
        <taxon>Craniata</taxon>
        <taxon>Vertebrata</taxon>
        <taxon>Euteleostomi</taxon>
        <taxon>Actinopterygii</taxon>
        <taxon>Neopterygii</taxon>
        <taxon>Teleostei</taxon>
        <taxon>Neoteleostei</taxon>
        <taxon>Acanthomorphata</taxon>
        <taxon>Ovalentaria</taxon>
        <taxon>Atherinomorphae</taxon>
        <taxon>Cyprinodontiformes</taxon>
        <taxon>Poeciliidae</taxon>
        <taxon>Poeciliinae</taxon>
        <taxon>Poecilia</taxon>
    </lineage>
</organism>
<dbReference type="Ensembl" id="ENSPMET00000030245.1">
    <property type="protein sequence ID" value="ENSPMEP00000034487.1"/>
    <property type="gene ID" value="ENSPMEG00000023734.1"/>
</dbReference>
<feature type="region of interest" description="Disordered" evidence="1">
    <location>
        <begin position="56"/>
        <end position="77"/>
    </location>
</feature>
<dbReference type="Proteomes" id="UP000261480">
    <property type="component" value="Unplaced"/>
</dbReference>
<dbReference type="AlphaFoldDB" id="A0A3B3Z4E2"/>
<reference evidence="2" key="2">
    <citation type="submission" date="2025-09" db="UniProtKB">
        <authorList>
            <consortium name="Ensembl"/>
        </authorList>
    </citation>
    <scope>IDENTIFICATION</scope>
</reference>
<evidence type="ECO:0000313" key="3">
    <source>
        <dbReference type="Proteomes" id="UP000261480"/>
    </source>
</evidence>
<sequence>MQHTVGLNLLRVHDAQLGIGILDVVHVPHCSFQSTHHSFSMLSHFGISDNGSIGGQVSEGSKMPLSPGIHNQKPGSPDQSLLSNLTHVNLSPQSCDGLALSICPLNHGDELNLSLCHRK</sequence>
<proteinExistence type="predicted"/>
<accession>A0A3B3Z4E2</accession>
<name>A0A3B3Z4E2_9TELE</name>
<evidence type="ECO:0000256" key="1">
    <source>
        <dbReference type="SAM" id="MobiDB-lite"/>
    </source>
</evidence>
<protein>
    <submittedName>
        <fullName evidence="2">Uncharacterized protein</fullName>
    </submittedName>
</protein>
<keyword evidence="3" id="KW-1185">Reference proteome</keyword>
<reference evidence="2" key="1">
    <citation type="submission" date="2025-08" db="UniProtKB">
        <authorList>
            <consortium name="Ensembl"/>
        </authorList>
    </citation>
    <scope>IDENTIFICATION</scope>
</reference>